<dbReference type="GO" id="GO:0016491">
    <property type="term" value="F:oxidoreductase activity"/>
    <property type="evidence" value="ECO:0007669"/>
    <property type="project" value="UniProtKB-KW"/>
</dbReference>
<evidence type="ECO:0000256" key="2">
    <source>
        <dbReference type="ARBA" id="ARBA00023002"/>
    </source>
</evidence>
<comment type="similarity">
    <text evidence="1 3">Belongs to the short-chain dehydrogenases/reductases (SDR) family.</text>
</comment>
<dbReference type="PRINTS" id="PR00081">
    <property type="entry name" value="GDHRDH"/>
</dbReference>
<dbReference type="InterPro" id="IPR002347">
    <property type="entry name" value="SDR_fam"/>
</dbReference>
<dbReference type="GO" id="GO:0016020">
    <property type="term" value="C:membrane"/>
    <property type="evidence" value="ECO:0007669"/>
    <property type="project" value="TreeGrafter"/>
</dbReference>
<dbReference type="NCBIfam" id="NF006119">
    <property type="entry name" value="PRK08264.1-5"/>
    <property type="match status" value="1"/>
</dbReference>
<evidence type="ECO:0000313" key="5">
    <source>
        <dbReference type="Proteomes" id="UP000321261"/>
    </source>
</evidence>
<dbReference type="SUPFAM" id="SSF51735">
    <property type="entry name" value="NAD(P)-binding Rossmann-fold domains"/>
    <property type="match status" value="1"/>
</dbReference>
<reference evidence="4 5" key="1">
    <citation type="submission" date="2019-06" db="EMBL/GenBank/DDBJ databases">
        <title>Sequencing the genomes of 1000 actinobacteria strains.</title>
        <authorList>
            <person name="Klenk H.-P."/>
        </authorList>
    </citation>
    <scope>NUCLEOTIDE SEQUENCE [LARGE SCALE GENOMIC DNA]</scope>
    <source>
        <strain evidence="4 5">DSM 45671</strain>
    </source>
</reference>
<dbReference type="Proteomes" id="UP000321261">
    <property type="component" value="Unassembled WGS sequence"/>
</dbReference>
<evidence type="ECO:0000256" key="1">
    <source>
        <dbReference type="ARBA" id="ARBA00006484"/>
    </source>
</evidence>
<dbReference type="EMBL" id="VIWU01000001">
    <property type="protein sequence ID" value="TWF78747.1"/>
    <property type="molecule type" value="Genomic_DNA"/>
</dbReference>
<protein>
    <submittedName>
        <fullName evidence="4">Short-subunit dehydrogenase</fullName>
    </submittedName>
</protein>
<keyword evidence="5" id="KW-1185">Reference proteome</keyword>
<dbReference type="AlphaFoldDB" id="A0A561SV55"/>
<dbReference type="RefSeq" id="WP_147257704.1">
    <property type="nucleotide sequence ID" value="NZ_VIWU01000001.1"/>
</dbReference>
<dbReference type="InterPro" id="IPR036291">
    <property type="entry name" value="NAD(P)-bd_dom_sf"/>
</dbReference>
<dbReference type="PANTHER" id="PTHR44196">
    <property type="entry name" value="DEHYDROGENASE/REDUCTASE SDR FAMILY MEMBER 7B"/>
    <property type="match status" value="1"/>
</dbReference>
<accession>A0A561SV55</accession>
<evidence type="ECO:0000313" key="4">
    <source>
        <dbReference type="EMBL" id="TWF78747.1"/>
    </source>
</evidence>
<dbReference type="PANTHER" id="PTHR44196:SF1">
    <property type="entry name" value="DEHYDROGENASE_REDUCTASE SDR FAMILY MEMBER 7B"/>
    <property type="match status" value="1"/>
</dbReference>
<keyword evidence="2" id="KW-0560">Oxidoreductase</keyword>
<dbReference type="Gene3D" id="3.40.50.720">
    <property type="entry name" value="NAD(P)-binding Rossmann-like Domain"/>
    <property type="match status" value="1"/>
</dbReference>
<proteinExistence type="inferred from homology"/>
<dbReference type="OrthoDB" id="3212478at2"/>
<organism evidence="4 5">
    <name type="scientific">Pseudonocardia hierapolitana</name>
    <dbReference type="NCBI Taxonomy" id="1128676"/>
    <lineage>
        <taxon>Bacteria</taxon>
        <taxon>Bacillati</taxon>
        <taxon>Actinomycetota</taxon>
        <taxon>Actinomycetes</taxon>
        <taxon>Pseudonocardiales</taxon>
        <taxon>Pseudonocardiaceae</taxon>
        <taxon>Pseudonocardia</taxon>
    </lineage>
</organism>
<evidence type="ECO:0000256" key="3">
    <source>
        <dbReference type="RuleBase" id="RU000363"/>
    </source>
</evidence>
<dbReference type="PRINTS" id="PR00080">
    <property type="entry name" value="SDRFAMILY"/>
</dbReference>
<dbReference type="Pfam" id="PF00106">
    <property type="entry name" value="adh_short"/>
    <property type="match status" value="1"/>
</dbReference>
<name>A0A561SV55_9PSEU</name>
<comment type="caution">
    <text evidence="4">The sequence shown here is derived from an EMBL/GenBank/DDBJ whole genome shotgun (WGS) entry which is preliminary data.</text>
</comment>
<sequence>MEIRNSVALVTGANRGLGRRLAAGLLERGARKVYAAARNPEAVDLPGVTPLRLDITDPVSVAAAAAAAADVTVLVNNAGSSTRATLLDGDPAAIRLEMETHYFGTLAVTRAFAPIIAANGGGAVLNVLSVLSWFHPATSGAYSAAKAAELALTNSLRLELAPRGITTTALHVGYMDTDMVAHLDVAKSDPAVIAALALDGVADSALEVVADDVSRTVRSGLSAELPVLYPQLTAAAPAGSAR</sequence>
<gene>
    <name evidence="4" type="ORF">FHX44_114670</name>
</gene>